<dbReference type="GO" id="GO:0098797">
    <property type="term" value="C:plasma membrane protein complex"/>
    <property type="evidence" value="ECO:0007669"/>
    <property type="project" value="TreeGrafter"/>
</dbReference>
<feature type="transmembrane region" description="Helical" evidence="7">
    <location>
        <begin position="326"/>
        <end position="351"/>
    </location>
</feature>
<evidence type="ECO:0000313" key="11">
    <source>
        <dbReference type="Proteomes" id="UP000553193"/>
    </source>
</evidence>
<feature type="domain" description="ABC3 transporter permease C-terminal" evidence="8">
    <location>
        <begin position="284"/>
        <end position="406"/>
    </location>
</feature>
<reference evidence="10 11" key="1">
    <citation type="submission" date="2020-08" db="EMBL/GenBank/DDBJ databases">
        <title>Genomic Encyclopedia of Type Strains, Phase IV (KMG-IV): sequencing the most valuable type-strain genomes for metagenomic binning, comparative biology and taxonomic classification.</title>
        <authorList>
            <person name="Goeker M."/>
        </authorList>
    </citation>
    <scope>NUCLEOTIDE SEQUENCE [LARGE SCALE GENOMIC DNA]</scope>
    <source>
        <strain evidence="10 11">DSM 19979</strain>
    </source>
</reference>
<dbReference type="AlphaFoldDB" id="A0A840ADP7"/>
<organism evidence="10 11">
    <name type="scientific">Roseococcus suduntuyensis</name>
    <dbReference type="NCBI Taxonomy" id="455361"/>
    <lineage>
        <taxon>Bacteria</taxon>
        <taxon>Pseudomonadati</taxon>
        <taxon>Pseudomonadota</taxon>
        <taxon>Alphaproteobacteria</taxon>
        <taxon>Acetobacterales</taxon>
        <taxon>Roseomonadaceae</taxon>
        <taxon>Roseococcus</taxon>
    </lineage>
</organism>
<evidence type="ECO:0000256" key="5">
    <source>
        <dbReference type="ARBA" id="ARBA00022989"/>
    </source>
</evidence>
<keyword evidence="4 7" id="KW-0812">Transmembrane</keyword>
<dbReference type="InterPro" id="IPR025857">
    <property type="entry name" value="MacB_PCD"/>
</dbReference>
<dbReference type="RefSeq" id="WP_311727760.1">
    <property type="nucleotide sequence ID" value="NZ_JACIDJ010000002.1"/>
</dbReference>
<keyword evidence="11" id="KW-1185">Reference proteome</keyword>
<dbReference type="EMBL" id="JACIDJ010000002">
    <property type="protein sequence ID" value="MBB3898510.1"/>
    <property type="molecule type" value="Genomic_DNA"/>
</dbReference>
<evidence type="ECO:0000256" key="3">
    <source>
        <dbReference type="ARBA" id="ARBA00022475"/>
    </source>
</evidence>
<evidence type="ECO:0000256" key="6">
    <source>
        <dbReference type="ARBA" id="ARBA00023136"/>
    </source>
</evidence>
<keyword evidence="3" id="KW-1003">Cell membrane</keyword>
<keyword evidence="10" id="KW-0449">Lipoprotein</keyword>
<feature type="domain" description="MacB-like periplasmic core" evidence="9">
    <location>
        <begin position="19"/>
        <end position="254"/>
    </location>
</feature>
<comment type="caution">
    <text evidence="10">The sequence shown here is derived from an EMBL/GenBank/DDBJ whole genome shotgun (WGS) entry which is preliminary data.</text>
</comment>
<dbReference type="Pfam" id="PF02687">
    <property type="entry name" value="FtsX"/>
    <property type="match status" value="1"/>
</dbReference>
<evidence type="ECO:0000259" key="8">
    <source>
        <dbReference type="Pfam" id="PF02687"/>
    </source>
</evidence>
<comment type="subcellular location">
    <subcellularLocation>
        <location evidence="1">Cell membrane</location>
        <topology evidence="1">Multi-pass membrane protein</topology>
    </subcellularLocation>
</comment>
<dbReference type="PANTHER" id="PTHR30489">
    <property type="entry name" value="LIPOPROTEIN-RELEASING SYSTEM TRANSMEMBRANE PROTEIN LOLE"/>
    <property type="match status" value="1"/>
</dbReference>
<keyword evidence="6 7" id="KW-0472">Membrane</keyword>
<feature type="transmembrane region" description="Helical" evidence="7">
    <location>
        <begin position="279"/>
        <end position="305"/>
    </location>
</feature>
<gene>
    <name evidence="10" type="ORF">GGQ83_001947</name>
</gene>
<dbReference type="GO" id="GO:0044874">
    <property type="term" value="P:lipoprotein localization to outer membrane"/>
    <property type="evidence" value="ECO:0007669"/>
    <property type="project" value="TreeGrafter"/>
</dbReference>
<evidence type="ECO:0000313" key="10">
    <source>
        <dbReference type="EMBL" id="MBB3898510.1"/>
    </source>
</evidence>
<feature type="transmembrane region" description="Helical" evidence="7">
    <location>
        <begin position="376"/>
        <end position="396"/>
    </location>
</feature>
<dbReference type="InterPro" id="IPR051447">
    <property type="entry name" value="Lipoprotein-release_system"/>
</dbReference>
<name>A0A840ADP7_9PROT</name>
<evidence type="ECO:0000259" key="9">
    <source>
        <dbReference type="Pfam" id="PF12704"/>
    </source>
</evidence>
<dbReference type="InterPro" id="IPR003838">
    <property type="entry name" value="ABC3_permease_C"/>
</dbReference>
<accession>A0A840ADP7</accession>
<protein>
    <submittedName>
        <fullName evidence="10">Lipoprotein-releasing system permease protein</fullName>
    </submittedName>
</protein>
<dbReference type="Proteomes" id="UP000553193">
    <property type="component" value="Unassembled WGS sequence"/>
</dbReference>
<sequence length="414" mass="44374">MNLILDLARGMLRRRRRQTLVSVLGVALGVAFFIAIAGMMRGFQTYFVAQIIDVAPHITIKDETREPPVQAAMLASPEGAVSVRGVRPQDSIRGIRAAGEKLATLEAMPGVAAAPVLGGQALLRYGSRDVSATLLGLDPERHRRVSNIEKDMFAGRLEDLRATANGIIIGEALAQRLGVGMGDTISAISPAGVVLSMRVAGLFRTGIQNVDQGQGFVLLTVQQVLQNRPNTVNQILVRLADVTQAEPMARRIEARFGNRTESWEEQNRNILTVFVIQNAIMYSVTGAILLVAAFGIYNIISTVVFEKTRDIAILKSLGFAEGDIQRLFLVQGLVVGVLGAVLGCALGAAMIEGLAQVRFGVDTPAGQDRFVLSRDWRIYLIASGFAVASSAVAALVPARRASRLDPVQVVRGAA</sequence>
<evidence type="ECO:0000256" key="4">
    <source>
        <dbReference type="ARBA" id="ARBA00022692"/>
    </source>
</evidence>
<comment type="similarity">
    <text evidence="2">Belongs to the ABC-4 integral membrane protein family. LolC/E subfamily.</text>
</comment>
<dbReference type="Pfam" id="PF12704">
    <property type="entry name" value="MacB_PCD"/>
    <property type="match status" value="1"/>
</dbReference>
<keyword evidence="5 7" id="KW-1133">Transmembrane helix</keyword>
<evidence type="ECO:0000256" key="7">
    <source>
        <dbReference type="SAM" id="Phobius"/>
    </source>
</evidence>
<feature type="transmembrane region" description="Helical" evidence="7">
    <location>
        <begin position="20"/>
        <end position="40"/>
    </location>
</feature>
<dbReference type="PANTHER" id="PTHR30489:SF0">
    <property type="entry name" value="LIPOPROTEIN-RELEASING SYSTEM TRANSMEMBRANE PROTEIN LOLE"/>
    <property type="match status" value="1"/>
</dbReference>
<proteinExistence type="inferred from homology"/>
<evidence type="ECO:0000256" key="1">
    <source>
        <dbReference type="ARBA" id="ARBA00004651"/>
    </source>
</evidence>
<evidence type="ECO:0000256" key="2">
    <source>
        <dbReference type="ARBA" id="ARBA00005236"/>
    </source>
</evidence>